<evidence type="ECO:0000313" key="8">
    <source>
        <dbReference type="Proteomes" id="UP001501479"/>
    </source>
</evidence>
<dbReference type="SUPFAM" id="SSF55961">
    <property type="entry name" value="Bet v1-like"/>
    <property type="match status" value="1"/>
</dbReference>
<dbReference type="InterPro" id="IPR051452">
    <property type="entry name" value="Diverse_Oxidoreductases"/>
</dbReference>
<dbReference type="PROSITE" id="PS00197">
    <property type="entry name" value="2FE2S_FER_1"/>
    <property type="match status" value="1"/>
</dbReference>
<evidence type="ECO:0000256" key="4">
    <source>
        <dbReference type="ARBA" id="ARBA00023004"/>
    </source>
</evidence>
<dbReference type="Gene3D" id="3.10.20.30">
    <property type="match status" value="1"/>
</dbReference>
<keyword evidence="3" id="KW-0560">Oxidoreductase</keyword>
<dbReference type="CDD" id="cd00207">
    <property type="entry name" value="fer2"/>
    <property type="match status" value="1"/>
</dbReference>
<evidence type="ECO:0000259" key="6">
    <source>
        <dbReference type="PROSITE" id="PS51085"/>
    </source>
</evidence>
<dbReference type="Pfam" id="PF06240">
    <property type="entry name" value="COXG"/>
    <property type="match status" value="1"/>
</dbReference>
<feature type="domain" description="2Fe-2S ferredoxin-type" evidence="6">
    <location>
        <begin position="8"/>
        <end position="84"/>
    </location>
</feature>
<dbReference type="Proteomes" id="UP001501479">
    <property type="component" value="Unassembled WGS sequence"/>
</dbReference>
<dbReference type="InterPro" id="IPR006058">
    <property type="entry name" value="2Fe2S_fd_BS"/>
</dbReference>
<name>A0ABP7DQL5_9GAMM</name>
<dbReference type="PANTHER" id="PTHR44379">
    <property type="entry name" value="OXIDOREDUCTASE WITH IRON-SULFUR SUBUNIT"/>
    <property type="match status" value="1"/>
</dbReference>
<dbReference type="InterPro" id="IPR036010">
    <property type="entry name" value="2Fe-2S_ferredoxin-like_sf"/>
</dbReference>
<dbReference type="InterPro" id="IPR036884">
    <property type="entry name" value="2Fe-2S-bd_dom_sf"/>
</dbReference>
<evidence type="ECO:0000256" key="3">
    <source>
        <dbReference type="ARBA" id="ARBA00023002"/>
    </source>
</evidence>
<gene>
    <name evidence="7" type="ORF">GCM10022421_13360</name>
</gene>
<keyword evidence="8" id="KW-1185">Reference proteome</keyword>
<reference evidence="8" key="1">
    <citation type="journal article" date="2019" name="Int. J. Syst. Evol. Microbiol.">
        <title>The Global Catalogue of Microorganisms (GCM) 10K type strain sequencing project: providing services to taxonomists for standard genome sequencing and annotation.</title>
        <authorList>
            <consortium name="The Broad Institute Genomics Platform"/>
            <consortium name="The Broad Institute Genome Sequencing Center for Infectious Disease"/>
            <person name="Wu L."/>
            <person name="Ma J."/>
        </authorList>
    </citation>
    <scope>NUCLEOTIDE SEQUENCE [LARGE SCALE GENOMIC DNA]</scope>
    <source>
        <strain evidence="8">JCM 17329</strain>
    </source>
</reference>
<keyword evidence="4" id="KW-0408">Iron</keyword>
<dbReference type="InterPro" id="IPR010419">
    <property type="entry name" value="CO_DH_gsu"/>
</dbReference>
<evidence type="ECO:0000256" key="5">
    <source>
        <dbReference type="ARBA" id="ARBA00023014"/>
    </source>
</evidence>
<keyword evidence="2" id="KW-0479">Metal-binding</keyword>
<keyword evidence="1" id="KW-0001">2Fe-2S</keyword>
<evidence type="ECO:0000256" key="2">
    <source>
        <dbReference type="ARBA" id="ARBA00022723"/>
    </source>
</evidence>
<dbReference type="EMBL" id="BAABDS010000022">
    <property type="protein sequence ID" value="GAA3707753.1"/>
    <property type="molecule type" value="Genomic_DNA"/>
</dbReference>
<dbReference type="PANTHER" id="PTHR44379:SF8">
    <property type="entry name" value="XANTHINE DEHYDROGENASE IRON-SULFUR-BINDING SUBUNIT XDHC-RELATED"/>
    <property type="match status" value="1"/>
</dbReference>
<evidence type="ECO:0000256" key="1">
    <source>
        <dbReference type="ARBA" id="ARBA00022714"/>
    </source>
</evidence>
<dbReference type="InterPro" id="IPR012675">
    <property type="entry name" value="Beta-grasp_dom_sf"/>
</dbReference>
<comment type="caution">
    <text evidence="7">The sequence shown here is derived from an EMBL/GenBank/DDBJ whole genome shotgun (WGS) entry which is preliminary data.</text>
</comment>
<dbReference type="Gene3D" id="1.10.150.120">
    <property type="entry name" value="[2Fe-2S]-binding domain"/>
    <property type="match status" value="1"/>
</dbReference>
<dbReference type="Pfam" id="PF01799">
    <property type="entry name" value="Fer2_2"/>
    <property type="match status" value="1"/>
</dbReference>
<dbReference type="SUPFAM" id="SSF47741">
    <property type="entry name" value="CO dehydrogenase ISP C-domain like"/>
    <property type="match status" value="1"/>
</dbReference>
<evidence type="ECO:0000313" key="7">
    <source>
        <dbReference type="EMBL" id="GAA3707753.1"/>
    </source>
</evidence>
<sequence length="378" mass="40941">MSNQNTLELVSLEVNGHSFTTAAEDRISVADVLREKMDLTGTHLGCEQGVCGACTVEINGVPSRSCITFAKSCQGAKVRTIEGYDDDPIMAALRDAFSEHHALQCGFCTPGMLVSSYDIVKRGEASTEEQVRVALSGNLCRCTGYQGIVNAVMSVLSRRDEFIITPSPEPASQSQYKGELPLFERTTGKVDTVVKSTAGEGGDNSIVEKVKLSHSEGEVWSLLRDVEQVIPCVPGATLLEHKGEQLKIQMEASFGAISAKFQGDGRFIFDDEQHEGRFEGEGKDARSGSGAKGTLHFHLIPDGDNSCWLELEASWEVSGALSQFSRGGLIKSFASAITRMFVNNLAKRLKGEAIDPSKGAKLSLIQLIWAVLSGWFKR</sequence>
<dbReference type="InterPro" id="IPR002888">
    <property type="entry name" value="2Fe-2S-bd"/>
</dbReference>
<dbReference type="InterPro" id="IPR023393">
    <property type="entry name" value="START-like_dom_sf"/>
</dbReference>
<dbReference type="Pfam" id="PF00111">
    <property type="entry name" value="Fer2"/>
    <property type="match status" value="1"/>
</dbReference>
<proteinExistence type="predicted"/>
<organism evidence="7 8">
    <name type="scientific">Oceanisphaera sediminis</name>
    <dbReference type="NCBI Taxonomy" id="981381"/>
    <lineage>
        <taxon>Bacteria</taxon>
        <taxon>Pseudomonadati</taxon>
        <taxon>Pseudomonadota</taxon>
        <taxon>Gammaproteobacteria</taxon>
        <taxon>Aeromonadales</taxon>
        <taxon>Aeromonadaceae</taxon>
        <taxon>Oceanisphaera</taxon>
    </lineage>
</organism>
<dbReference type="PROSITE" id="PS51085">
    <property type="entry name" value="2FE2S_FER_2"/>
    <property type="match status" value="1"/>
</dbReference>
<keyword evidence="5" id="KW-0411">Iron-sulfur</keyword>
<dbReference type="SUPFAM" id="SSF54292">
    <property type="entry name" value="2Fe-2S ferredoxin-like"/>
    <property type="match status" value="1"/>
</dbReference>
<protein>
    <submittedName>
        <fullName evidence="7">2Fe-2S iron-sulfur cluster-binding protein</fullName>
    </submittedName>
</protein>
<accession>A0ABP7DQL5</accession>
<dbReference type="InterPro" id="IPR001041">
    <property type="entry name" value="2Fe-2S_ferredoxin-type"/>
</dbReference>
<dbReference type="Gene3D" id="3.30.530.20">
    <property type="match status" value="1"/>
</dbReference>